<accession>A0A644VHL1</accession>
<gene>
    <name evidence="1" type="ORF">SDC9_36942</name>
</gene>
<dbReference type="InterPro" id="IPR021297">
    <property type="entry name" value="YlqD"/>
</dbReference>
<evidence type="ECO:0000313" key="1">
    <source>
        <dbReference type="EMBL" id="MPL90884.1"/>
    </source>
</evidence>
<evidence type="ECO:0008006" key="2">
    <source>
        <dbReference type="Google" id="ProtNLM"/>
    </source>
</evidence>
<dbReference type="AlphaFoldDB" id="A0A644VHL1"/>
<name>A0A644VHL1_9ZZZZ</name>
<reference evidence="1" key="1">
    <citation type="submission" date="2019-08" db="EMBL/GenBank/DDBJ databases">
        <authorList>
            <person name="Kucharzyk K."/>
            <person name="Murdoch R.W."/>
            <person name="Higgins S."/>
            <person name="Loffler F."/>
        </authorList>
    </citation>
    <scope>NUCLEOTIDE SEQUENCE</scope>
</reference>
<dbReference type="EMBL" id="VSSQ01000315">
    <property type="protein sequence ID" value="MPL90884.1"/>
    <property type="molecule type" value="Genomic_DNA"/>
</dbReference>
<comment type="caution">
    <text evidence="1">The sequence shown here is derived from an EMBL/GenBank/DDBJ whole genome shotgun (WGS) entry which is preliminary data.</text>
</comment>
<protein>
    <recommendedName>
        <fullName evidence="2">16S rRNA processing protein RimM</fullName>
    </recommendedName>
</protein>
<sequence length="135" mass="14892">MEKMVIKVPVVIKAKVTEDLKAKIVAELQEGVKAANLDMEQFEFSAKRAMNEQANQDSNMLGALQEQIELERAKRMSAKNEVEAKLARAEKLELGSEVGHGQLERTVEIEIGSNLEALLGAEILTEDGKVIAFRA</sequence>
<dbReference type="Pfam" id="PF11068">
    <property type="entry name" value="YlqD"/>
    <property type="match status" value="1"/>
</dbReference>
<dbReference type="Gene3D" id="6.10.140.1110">
    <property type="match status" value="1"/>
</dbReference>
<organism evidence="1">
    <name type="scientific">bioreactor metagenome</name>
    <dbReference type="NCBI Taxonomy" id="1076179"/>
    <lineage>
        <taxon>unclassified sequences</taxon>
        <taxon>metagenomes</taxon>
        <taxon>ecological metagenomes</taxon>
    </lineage>
</organism>
<proteinExistence type="predicted"/>